<sequence>MTSHGPISRRAVLTGAGVATAAVVTGCRSRKSSDDSSTGEGSPVTTPTHRPFTAVQPDLPGDASGLVPGFYRYPDDPPAITAAPLPSTDPITFMTQGQPPQTALGKRNPWYRAQAEAYGNDFAFQWANFAEYKSKFQVAVAGDDLPELVQVSTVAKLPQLLEAKFTDLSDLLAGDAVEQWPSLAAMPTDMWQIPTLGGRIWGVTQPRPKLSNVVMFNTEVGAQAGITGEVALDGVEDFIELCREVTDRGSDRFALGGEPIDWILPIFNQMFGGPPGWREDADGTFVHQYETEEYAQAFEAVVQIWNEGLCHPQSLTSPDLRPNWYQSNVTAMQVLAYEFAGGSLFREPVGQILDLPLADGSGRAPSYLKPAGYGAFVGISKQASQQRVRECLDLINAFAAPFGSSEYLLNRYGVEGTHYTMSDGVPTVDEDNSARHANSSSYYLGNPYTVVLFHPGHDDVTDELHAYLQERLPDAVGDPTWELYSEWVSGNVAAAQRDVRDAMTGVLRGDSSMDAFTTAVEAFTADFADRARDEYARARENGGIA</sequence>
<dbReference type="Proteomes" id="UP000886842">
    <property type="component" value="Unassembled WGS sequence"/>
</dbReference>
<evidence type="ECO:0000256" key="1">
    <source>
        <dbReference type="SAM" id="MobiDB-lite"/>
    </source>
</evidence>
<proteinExistence type="predicted"/>
<gene>
    <name evidence="2" type="ORF">IAA98_00985</name>
</gene>
<feature type="region of interest" description="Disordered" evidence="1">
    <location>
        <begin position="27"/>
        <end position="59"/>
    </location>
</feature>
<protein>
    <submittedName>
        <fullName evidence="2">Uncharacterized protein</fullName>
    </submittedName>
</protein>
<dbReference type="PROSITE" id="PS51318">
    <property type="entry name" value="TAT"/>
    <property type="match status" value="1"/>
</dbReference>
<name>A0A9D1GW61_9ACTN</name>
<comment type="caution">
    <text evidence="2">The sequence shown here is derived from an EMBL/GenBank/DDBJ whole genome shotgun (WGS) entry which is preliminary data.</text>
</comment>
<dbReference type="AlphaFoldDB" id="A0A9D1GW61"/>
<reference evidence="2" key="2">
    <citation type="journal article" date="2021" name="PeerJ">
        <title>Extensive microbial diversity within the chicken gut microbiome revealed by metagenomics and culture.</title>
        <authorList>
            <person name="Gilroy R."/>
            <person name="Ravi A."/>
            <person name="Getino M."/>
            <person name="Pursley I."/>
            <person name="Horton D.L."/>
            <person name="Alikhan N.F."/>
            <person name="Baker D."/>
            <person name="Gharbi K."/>
            <person name="Hall N."/>
            <person name="Watson M."/>
            <person name="Adriaenssens E.M."/>
            <person name="Foster-Nyarko E."/>
            <person name="Jarju S."/>
            <person name="Secka A."/>
            <person name="Antonio M."/>
            <person name="Oren A."/>
            <person name="Chaudhuri R.R."/>
            <person name="La Ragione R."/>
            <person name="Hildebrand F."/>
            <person name="Pallen M.J."/>
        </authorList>
    </citation>
    <scope>NUCLEOTIDE SEQUENCE</scope>
    <source>
        <strain evidence="2">ChiGjej1B1-24693</strain>
    </source>
</reference>
<reference evidence="2" key="1">
    <citation type="submission" date="2020-10" db="EMBL/GenBank/DDBJ databases">
        <authorList>
            <person name="Gilroy R."/>
        </authorList>
    </citation>
    <scope>NUCLEOTIDE SEQUENCE</scope>
    <source>
        <strain evidence="2">ChiGjej1B1-24693</strain>
    </source>
</reference>
<dbReference type="InterPro" id="IPR006311">
    <property type="entry name" value="TAT_signal"/>
</dbReference>
<evidence type="ECO:0000313" key="3">
    <source>
        <dbReference type="Proteomes" id="UP000886842"/>
    </source>
</evidence>
<dbReference type="EMBL" id="DVLP01000030">
    <property type="protein sequence ID" value="HIT74143.1"/>
    <property type="molecule type" value="Genomic_DNA"/>
</dbReference>
<feature type="compositionally biased region" description="Polar residues" evidence="1">
    <location>
        <begin position="35"/>
        <end position="48"/>
    </location>
</feature>
<accession>A0A9D1GW61</accession>
<evidence type="ECO:0000313" key="2">
    <source>
        <dbReference type="EMBL" id="HIT74143.1"/>
    </source>
</evidence>
<dbReference type="Gene3D" id="3.40.190.10">
    <property type="entry name" value="Periplasmic binding protein-like II"/>
    <property type="match status" value="3"/>
</dbReference>
<dbReference type="SUPFAM" id="SSF53850">
    <property type="entry name" value="Periplasmic binding protein-like II"/>
    <property type="match status" value="1"/>
</dbReference>
<organism evidence="2 3">
    <name type="scientific">Candidatus Avipropionibacterium avicola</name>
    <dbReference type="NCBI Taxonomy" id="2840701"/>
    <lineage>
        <taxon>Bacteria</taxon>
        <taxon>Bacillati</taxon>
        <taxon>Actinomycetota</taxon>
        <taxon>Actinomycetes</taxon>
        <taxon>Propionibacteriales</taxon>
        <taxon>Propionibacteriaceae</taxon>
        <taxon>Propionibacteriaceae incertae sedis</taxon>
        <taxon>Candidatus Avipropionibacterium</taxon>
    </lineage>
</organism>